<dbReference type="EMBL" id="DPIY01000002">
    <property type="protein sequence ID" value="HCT55935.1"/>
    <property type="molecule type" value="Genomic_DNA"/>
</dbReference>
<reference evidence="1 2" key="1">
    <citation type="journal article" date="2018" name="Nat. Biotechnol.">
        <title>A standardized bacterial taxonomy based on genome phylogeny substantially revises the tree of life.</title>
        <authorList>
            <person name="Parks D.H."/>
            <person name="Chuvochina M."/>
            <person name="Waite D.W."/>
            <person name="Rinke C."/>
            <person name="Skarshewski A."/>
            <person name="Chaumeil P.A."/>
            <person name="Hugenholtz P."/>
        </authorList>
    </citation>
    <scope>NUCLEOTIDE SEQUENCE [LARGE SCALE GENOMIC DNA]</scope>
    <source>
        <strain evidence="1">UBA8844</strain>
    </source>
</reference>
<comment type="caution">
    <text evidence="1">The sequence shown here is derived from an EMBL/GenBank/DDBJ whole genome shotgun (WGS) entry which is preliminary data.</text>
</comment>
<name>A0A3D4V4D2_9BACT</name>
<evidence type="ECO:0000313" key="2">
    <source>
        <dbReference type="Proteomes" id="UP000264071"/>
    </source>
</evidence>
<protein>
    <submittedName>
        <fullName evidence="1">Uncharacterized protein</fullName>
    </submittedName>
</protein>
<proteinExistence type="predicted"/>
<dbReference type="AlphaFoldDB" id="A0A3D4V4D2"/>
<gene>
    <name evidence="1" type="ORF">DGD08_01840</name>
</gene>
<evidence type="ECO:0000313" key="1">
    <source>
        <dbReference type="EMBL" id="HCT55935.1"/>
    </source>
</evidence>
<dbReference type="Proteomes" id="UP000264071">
    <property type="component" value="Unassembled WGS sequence"/>
</dbReference>
<organism evidence="1 2">
    <name type="scientific">Gemmatimonas aurantiaca</name>
    <dbReference type="NCBI Taxonomy" id="173480"/>
    <lineage>
        <taxon>Bacteria</taxon>
        <taxon>Pseudomonadati</taxon>
        <taxon>Gemmatimonadota</taxon>
        <taxon>Gemmatimonadia</taxon>
        <taxon>Gemmatimonadales</taxon>
        <taxon>Gemmatimonadaceae</taxon>
        <taxon>Gemmatimonas</taxon>
    </lineage>
</organism>
<accession>A0A3D4V4D2</accession>
<sequence length="300" mass="33298">MSWLFQPPPTGSAITPRPPAPRRIETMLWINDCPLERLGFVLQRPQGWLDDVTRVLPETLRIQGLTGGQYQELAPAPALDIVLEGALIDVSIDQLQMQLAMLRDWLSGLLELRWPHAPQSVRRGRAGPVTVRALKETSAFVSPDRQAWLVSVTIRCADAVAYHRHPRRVRLSTTPRPIMVGGLSVGGVITLVGPLSGEVRLILESPTGVRLAQLALVIPGPEALVDAQDTATIRMDAPNTIVRRNGSGEETNVYHWRPLALNSGWWKVSPEHADRWNGQYPRARLSTGSGWWRYHLAEAA</sequence>